<name>A0A017SJA4_ASPRC</name>
<dbReference type="AlphaFoldDB" id="A0A017SJA4"/>
<evidence type="ECO:0000313" key="2">
    <source>
        <dbReference type="Proteomes" id="UP000019804"/>
    </source>
</evidence>
<gene>
    <name evidence="1" type="ORF">EURHEDRAFT_410528</name>
</gene>
<reference evidence="2" key="1">
    <citation type="journal article" date="2014" name="Nat. Commun.">
        <title>Genomic adaptations of the halophilic Dead Sea filamentous fungus Eurotium rubrum.</title>
        <authorList>
            <person name="Kis-Papo T."/>
            <person name="Weig A.R."/>
            <person name="Riley R."/>
            <person name="Persoh D."/>
            <person name="Salamov A."/>
            <person name="Sun H."/>
            <person name="Lipzen A."/>
            <person name="Wasser S.P."/>
            <person name="Rambold G."/>
            <person name="Grigoriev I.V."/>
            <person name="Nevo E."/>
        </authorList>
    </citation>
    <scope>NUCLEOTIDE SEQUENCE [LARGE SCALE GENOMIC DNA]</scope>
    <source>
        <strain evidence="2">CBS 135680</strain>
    </source>
</reference>
<dbReference type="EMBL" id="KK088417">
    <property type="protein sequence ID" value="EYE96749.1"/>
    <property type="molecule type" value="Genomic_DNA"/>
</dbReference>
<evidence type="ECO:0000313" key="1">
    <source>
        <dbReference type="EMBL" id="EYE96749.1"/>
    </source>
</evidence>
<dbReference type="Proteomes" id="UP000019804">
    <property type="component" value="Unassembled WGS sequence"/>
</dbReference>
<proteinExistence type="predicted"/>
<protein>
    <submittedName>
        <fullName evidence="1">Uncharacterized protein</fullName>
    </submittedName>
</protein>
<dbReference type="RefSeq" id="XP_040640437.1">
    <property type="nucleotide sequence ID" value="XM_040781382.1"/>
</dbReference>
<sequence length="74" mass="8187">MIQSTTLSEINTTNTCLPGDIQMLLTNSVTLHEHTKTANENTLALLSFLTSHPTMKTVKQPFSHQTAGIYNSLR</sequence>
<dbReference type="HOGENOM" id="CLU_2687382_0_0_1"/>
<keyword evidence="2" id="KW-1185">Reference proteome</keyword>
<accession>A0A017SJA4</accession>
<organism evidence="1 2">
    <name type="scientific">Aspergillus ruber (strain CBS 135680)</name>
    <dbReference type="NCBI Taxonomy" id="1388766"/>
    <lineage>
        <taxon>Eukaryota</taxon>
        <taxon>Fungi</taxon>
        <taxon>Dikarya</taxon>
        <taxon>Ascomycota</taxon>
        <taxon>Pezizomycotina</taxon>
        <taxon>Eurotiomycetes</taxon>
        <taxon>Eurotiomycetidae</taxon>
        <taxon>Eurotiales</taxon>
        <taxon>Aspergillaceae</taxon>
        <taxon>Aspergillus</taxon>
        <taxon>Aspergillus subgen. Aspergillus</taxon>
    </lineage>
</organism>
<dbReference type="STRING" id="1388766.A0A017SJA4"/>
<dbReference type="GeneID" id="63696506"/>